<protein>
    <recommendedName>
        <fullName evidence="3">Integrase</fullName>
    </recommendedName>
</protein>
<dbReference type="PANTHER" id="PTHR35004:SF7">
    <property type="entry name" value="INTEGRASE PROTEIN"/>
    <property type="match status" value="1"/>
</dbReference>
<dbReference type="InterPro" id="IPR009057">
    <property type="entry name" value="Homeodomain-like_sf"/>
</dbReference>
<gene>
    <name evidence="1" type="ORF">DWV92_06315</name>
</gene>
<organism evidence="1 2">
    <name type="scientific">Bifidobacterium pseudolongum</name>
    <dbReference type="NCBI Taxonomy" id="1694"/>
    <lineage>
        <taxon>Bacteria</taxon>
        <taxon>Bacillati</taxon>
        <taxon>Actinomycetota</taxon>
        <taxon>Actinomycetes</taxon>
        <taxon>Bifidobacteriales</taxon>
        <taxon>Bifidobacteriaceae</taxon>
        <taxon>Bifidobacterium</taxon>
    </lineage>
</organism>
<accession>A0A395XFK3</accession>
<dbReference type="AlphaFoldDB" id="A0A395XFK3"/>
<reference evidence="1 2" key="1">
    <citation type="submission" date="2018-08" db="EMBL/GenBank/DDBJ databases">
        <title>A genome reference for cultivated species of the human gut microbiota.</title>
        <authorList>
            <person name="Zou Y."/>
            <person name="Xue W."/>
            <person name="Luo G."/>
        </authorList>
    </citation>
    <scope>NUCLEOTIDE SEQUENCE [LARGE SCALE GENOMIC DNA]</scope>
    <source>
        <strain evidence="1 2">AF13-3LB</strain>
    </source>
</reference>
<dbReference type="PANTHER" id="PTHR35004">
    <property type="entry name" value="TRANSPOSASE RV3428C-RELATED"/>
    <property type="match status" value="1"/>
</dbReference>
<evidence type="ECO:0008006" key="3">
    <source>
        <dbReference type="Google" id="ProtNLM"/>
    </source>
</evidence>
<comment type="caution">
    <text evidence="1">The sequence shown here is derived from an EMBL/GenBank/DDBJ whole genome shotgun (WGS) entry which is preliminary data.</text>
</comment>
<dbReference type="Proteomes" id="UP000265970">
    <property type="component" value="Unassembled WGS sequence"/>
</dbReference>
<dbReference type="SUPFAM" id="SSF46689">
    <property type="entry name" value="Homeodomain-like"/>
    <property type="match status" value="1"/>
</dbReference>
<evidence type="ECO:0000313" key="1">
    <source>
        <dbReference type="EMBL" id="RGW09268.1"/>
    </source>
</evidence>
<evidence type="ECO:0000313" key="2">
    <source>
        <dbReference type="Proteomes" id="UP000265970"/>
    </source>
</evidence>
<name>A0A395XFK3_9BIFI</name>
<sequence>MQQRIRQMDGDGVGHAAIARELGISRTTVVKYANMEDLSPRPRGSAGSRSRVARYADVIEGWLLDDLRMPRKQRHTAQRVYERLLAECGYEGAYPSVQRWVKHWHEVHRAEGERFAAHYGIETRFCSPYSGHEKGSVKNAAGLVHRNQRQKFVPRLKKMMTNHDFFRTLVPQGGGAVNRNSNH</sequence>
<dbReference type="EMBL" id="QRZV01000003">
    <property type="protein sequence ID" value="RGW09268.1"/>
    <property type="molecule type" value="Genomic_DNA"/>
</dbReference>
<proteinExistence type="predicted"/>